<dbReference type="SUPFAM" id="SSF81383">
    <property type="entry name" value="F-box domain"/>
    <property type="match status" value="1"/>
</dbReference>
<organism evidence="2 3">
    <name type="scientific">Camelina sativa</name>
    <name type="common">False flax</name>
    <name type="synonym">Myagrum sativum</name>
    <dbReference type="NCBI Taxonomy" id="90675"/>
    <lineage>
        <taxon>Eukaryota</taxon>
        <taxon>Viridiplantae</taxon>
        <taxon>Streptophyta</taxon>
        <taxon>Embryophyta</taxon>
        <taxon>Tracheophyta</taxon>
        <taxon>Spermatophyta</taxon>
        <taxon>Magnoliopsida</taxon>
        <taxon>eudicotyledons</taxon>
        <taxon>Gunneridae</taxon>
        <taxon>Pentapetalae</taxon>
        <taxon>rosids</taxon>
        <taxon>malvids</taxon>
        <taxon>Brassicales</taxon>
        <taxon>Brassicaceae</taxon>
        <taxon>Camelineae</taxon>
        <taxon>Camelina</taxon>
    </lineage>
</organism>
<feature type="domain" description="F-box" evidence="1">
    <location>
        <begin position="24"/>
        <end position="60"/>
    </location>
</feature>
<protein>
    <submittedName>
        <fullName evidence="3">FBD-associated F-box protein At3g49020-like</fullName>
    </submittedName>
</protein>
<gene>
    <name evidence="3" type="primary">LOC109133325</name>
</gene>
<dbReference type="InterPro" id="IPR053781">
    <property type="entry name" value="F-box_AtFBL13-like"/>
</dbReference>
<sequence length="172" mass="19587">MEQRHQQRKIGGCLGLSNRGVVSEDRISELPEALLVDILSSLPTETAIATSVLSKNWRSLWKLLPKLKFDSDNHPRHTFSEDVCRSLISHKAPVLESLRLVTEKNCDASDVGIWIGIAFARHVRELVLSFEFQKEGSVRFPSVLCTYNDTLEILKLEYKQRRVVESSFAHAR</sequence>
<keyword evidence="2" id="KW-1185">Reference proteome</keyword>
<dbReference type="InterPro" id="IPR001810">
    <property type="entry name" value="F-box_dom"/>
</dbReference>
<dbReference type="Proteomes" id="UP000694864">
    <property type="component" value="Chromosome 6"/>
</dbReference>
<dbReference type="RefSeq" id="XP_019101885.1">
    <property type="nucleotide sequence ID" value="XM_019246340.1"/>
</dbReference>
<evidence type="ECO:0000313" key="3">
    <source>
        <dbReference type="RefSeq" id="XP_019101885.1"/>
    </source>
</evidence>
<evidence type="ECO:0000259" key="1">
    <source>
        <dbReference type="PROSITE" id="PS50181"/>
    </source>
</evidence>
<dbReference type="PANTHER" id="PTHR31293:SF12">
    <property type="entry name" value="RNI-LIKE SUPERFAMILY PROTEIN"/>
    <property type="match status" value="1"/>
</dbReference>
<dbReference type="PANTHER" id="PTHR31293">
    <property type="entry name" value="RNI-LIKE SUPERFAMILY PROTEIN"/>
    <property type="match status" value="1"/>
</dbReference>
<reference evidence="3" key="2">
    <citation type="submission" date="2025-08" db="UniProtKB">
        <authorList>
            <consortium name="RefSeq"/>
        </authorList>
    </citation>
    <scope>IDENTIFICATION</scope>
    <source>
        <tissue evidence="3">Leaf</tissue>
    </source>
</reference>
<reference evidence="2" key="1">
    <citation type="journal article" date="2014" name="Nat. Commun.">
        <title>The emerging biofuel crop Camelina sativa retains a highly undifferentiated hexaploid genome structure.</title>
        <authorList>
            <person name="Kagale S."/>
            <person name="Koh C."/>
            <person name="Nixon J."/>
            <person name="Bollina V."/>
            <person name="Clarke W.E."/>
            <person name="Tuteja R."/>
            <person name="Spillane C."/>
            <person name="Robinson S.J."/>
            <person name="Links M.G."/>
            <person name="Clarke C."/>
            <person name="Higgins E.E."/>
            <person name="Huebert T."/>
            <person name="Sharpe A.G."/>
            <person name="Parkin I.A."/>
        </authorList>
    </citation>
    <scope>NUCLEOTIDE SEQUENCE [LARGE SCALE GENOMIC DNA]</scope>
    <source>
        <strain evidence="2">cv. DH55</strain>
    </source>
</reference>
<dbReference type="CDD" id="cd22160">
    <property type="entry name" value="F-box_AtFBL13-like"/>
    <property type="match status" value="1"/>
</dbReference>
<dbReference type="InterPro" id="IPR036047">
    <property type="entry name" value="F-box-like_dom_sf"/>
</dbReference>
<evidence type="ECO:0000313" key="2">
    <source>
        <dbReference type="Proteomes" id="UP000694864"/>
    </source>
</evidence>
<dbReference type="Pfam" id="PF00646">
    <property type="entry name" value="F-box"/>
    <property type="match status" value="1"/>
</dbReference>
<accession>A0ABM1RS97</accession>
<name>A0ABM1RS97_CAMSA</name>
<dbReference type="PROSITE" id="PS50181">
    <property type="entry name" value="FBOX"/>
    <property type="match status" value="1"/>
</dbReference>
<dbReference type="Gene3D" id="1.20.1280.50">
    <property type="match status" value="1"/>
</dbReference>
<proteinExistence type="predicted"/>
<dbReference type="InterPro" id="IPR055294">
    <property type="entry name" value="FBL60-like"/>
</dbReference>
<dbReference type="GeneID" id="109133325"/>